<organism evidence="1 2">
    <name type="scientific">Coniophora puteana (strain RWD-64-598)</name>
    <name type="common">Brown rot fungus</name>
    <dbReference type="NCBI Taxonomy" id="741705"/>
    <lineage>
        <taxon>Eukaryota</taxon>
        <taxon>Fungi</taxon>
        <taxon>Dikarya</taxon>
        <taxon>Basidiomycota</taxon>
        <taxon>Agaricomycotina</taxon>
        <taxon>Agaricomycetes</taxon>
        <taxon>Agaricomycetidae</taxon>
        <taxon>Boletales</taxon>
        <taxon>Coniophorineae</taxon>
        <taxon>Coniophoraceae</taxon>
        <taxon>Coniophora</taxon>
    </lineage>
</organism>
<evidence type="ECO:0000313" key="2">
    <source>
        <dbReference type="Proteomes" id="UP000053558"/>
    </source>
</evidence>
<evidence type="ECO:0008006" key="3">
    <source>
        <dbReference type="Google" id="ProtNLM"/>
    </source>
</evidence>
<proteinExistence type="predicted"/>
<dbReference type="RefSeq" id="XP_007768766.1">
    <property type="nucleotide sequence ID" value="XM_007770576.1"/>
</dbReference>
<gene>
    <name evidence="1" type="ORF">CONPUDRAFT_153966</name>
</gene>
<dbReference type="GeneID" id="19203194"/>
<dbReference type="EMBL" id="JH711578">
    <property type="protein sequence ID" value="EIW81420.1"/>
    <property type="molecule type" value="Genomic_DNA"/>
</dbReference>
<dbReference type="SUPFAM" id="SSF52047">
    <property type="entry name" value="RNI-like"/>
    <property type="match status" value="1"/>
</dbReference>
<evidence type="ECO:0000313" key="1">
    <source>
        <dbReference type="EMBL" id="EIW81420.1"/>
    </source>
</evidence>
<sequence>MHPALLISEVVVAIFDALDNTTYRDVLTRRQTLSVLARTCLAFLDSALDLLWEDLPDVRYLTKTLPERPVELVANEAAYTPSECSRFFSYAARIRKLEVSWKSQAAYSDLEPLRLVPLDSHHPPLFPRLKSLTWSDDRPGNAIFLRLFLVPSLLHLRIHFLWKTELVSVGCLRDLGTLCPQLQALSLKDSRTSCIPSKFVCSVIRGCHKLEAIRCHGVDEPTMRHLASLPTLKCAEIDIPWPRSLNRGEEPESSVIQQGFENATYLHLTTARMAHVTSLFAQNPKRPSHVCVDVGEGPESWAIWTFFNTLVSSPSYFNLTHVVLECWDTINNDIVARPTRAWFESLTPLLSLRRLEVLSLAVQCSFDFADDDLSRMAQAWPDLEVLVVERYHDDEPPHATLRGLGAFALHCPKTRVIRLMVDALEADATGLEDVSPLPRLSREKLCLSLGNSRIGDPEAVARVLTAFFPGARDVNTWDGRWSYRHEEFAAYKDRWDKVNELLEWGGGPREERVTIHEALIAGDNTDGVVS</sequence>
<dbReference type="Proteomes" id="UP000053558">
    <property type="component" value="Unassembled WGS sequence"/>
</dbReference>
<dbReference type="AlphaFoldDB" id="A0A5M3MQS1"/>
<accession>A0A5M3MQS1</accession>
<dbReference type="InterPro" id="IPR032675">
    <property type="entry name" value="LRR_dom_sf"/>
</dbReference>
<dbReference type="OMA" id="WDTINND"/>
<name>A0A5M3MQS1_CONPW</name>
<keyword evidence="2" id="KW-1185">Reference proteome</keyword>
<dbReference type="OrthoDB" id="3543113at2759"/>
<comment type="caution">
    <text evidence="1">The sequence shown here is derived from an EMBL/GenBank/DDBJ whole genome shotgun (WGS) entry which is preliminary data.</text>
</comment>
<reference evidence="2" key="1">
    <citation type="journal article" date="2012" name="Science">
        <title>The Paleozoic origin of enzymatic lignin decomposition reconstructed from 31 fungal genomes.</title>
        <authorList>
            <person name="Floudas D."/>
            <person name="Binder M."/>
            <person name="Riley R."/>
            <person name="Barry K."/>
            <person name="Blanchette R.A."/>
            <person name="Henrissat B."/>
            <person name="Martinez A.T."/>
            <person name="Otillar R."/>
            <person name="Spatafora J.W."/>
            <person name="Yadav J.S."/>
            <person name="Aerts A."/>
            <person name="Benoit I."/>
            <person name="Boyd A."/>
            <person name="Carlson A."/>
            <person name="Copeland A."/>
            <person name="Coutinho P.M."/>
            <person name="de Vries R.P."/>
            <person name="Ferreira P."/>
            <person name="Findley K."/>
            <person name="Foster B."/>
            <person name="Gaskell J."/>
            <person name="Glotzer D."/>
            <person name="Gorecki P."/>
            <person name="Heitman J."/>
            <person name="Hesse C."/>
            <person name="Hori C."/>
            <person name="Igarashi K."/>
            <person name="Jurgens J.A."/>
            <person name="Kallen N."/>
            <person name="Kersten P."/>
            <person name="Kohler A."/>
            <person name="Kuees U."/>
            <person name="Kumar T.K.A."/>
            <person name="Kuo A."/>
            <person name="LaButti K."/>
            <person name="Larrondo L.F."/>
            <person name="Lindquist E."/>
            <person name="Ling A."/>
            <person name="Lombard V."/>
            <person name="Lucas S."/>
            <person name="Lundell T."/>
            <person name="Martin R."/>
            <person name="McLaughlin D.J."/>
            <person name="Morgenstern I."/>
            <person name="Morin E."/>
            <person name="Murat C."/>
            <person name="Nagy L.G."/>
            <person name="Nolan M."/>
            <person name="Ohm R.A."/>
            <person name="Patyshakuliyeva A."/>
            <person name="Rokas A."/>
            <person name="Ruiz-Duenas F.J."/>
            <person name="Sabat G."/>
            <person name="Salamov A."/>
            <person name="Samejima M."/>
            <person name="Schmutz J."/>
            <person name="Slot J.C."/>
            <person name="St John F."/>
            <person name="Stenlid J."/>
            <person name="Sun H."/>
            <person name="Sun S."/>
            <person name="Syed K."/>
            <person name="Tsang A."/>
            <person name="Wiebenga A."/>
            <person name="Young D."/>
            <person name="Pisabarro A."/>
            <person name="Eastwood D.C."/>
            <person name="Martin F."/>
            <person name="Cullen D."/>
            <person name="Grigoriev I.V."/>
            <person name="Hibbett D.S."/>
        </authorList>
    </citation>
    <scope>NUCLEOTIDE SEQUENCE [LARGE SCALE GENOMIC DNA]</scope>
    <source>
        <strain evidence="2">RWD-64-598 SS2</strain>
    </source>
</reference>
<protein>
    <recommendedName>
        <fullName evidence="3">F-box domain-containing protein</fullName>
    </recommendedName>
</protein>
<dbReference type="Gene3D" id="3.80.10.10">
    <property type="entry name" value="Ribonuclease Inhibitor"/>
    <property type="match status" value="2"/>
</dbReference>
<dbReference type="KEGG" id="cput:CONPUDRAFT_153966"/>